<reference evidence="1" key="1">
    <citation type="journal article" date="2022" name="bioRxiv">
        <title>Population genetic analysis of Ophidiomyces ophidiicola, the causative agent of snake fungal disease, indicates recent introductions to the USA.</title>
        <authorList>
            <person name="Ladner J.T."/>
            <person name="Palmer J.M."/>
            <person name="Ettinger C.L."/>
            <person name="Stajich J.E."/>
            <person name="Farrell T.M."/>
            <person name="Glorioso B.M."/>
            <person name="Lawson B."/>
            <person name="Price S.J."/>
            <person name="Stengle A.G."/>
            <person name="Grear D.A."/>
            <person name="Lorch J.M."/>
        </authorList>
    </citation>
    <scope>NUCLEOTIDE SEQUENCE</scope>
    <source>
        <strain evidence="1">NWHC 24266-5</strain>
    </source>
</reference>
<accession>A0ACB8V1U6</accession>
<organism evidence="1">
    <name type="scientific">Ophidiomyces ophidiicola</name>
    <dbReference type="NCBI Taxonomy" id="1387563"/>
    <lineage>
        <taxon>Eukaryota</taxon>
        <taxon>Fungi</taxon>
        <taxon>Dikarya</taxon>
        <taxon>Ascomycota</taxon>
        <taxon>Pezizomycotina</taxon>
        <taxon>Eurotiomycetes</taxon>
        <taxon>Eurotiomycetidae</taxon>
        <taxon>Onygenales</taxon>
        <taxon>Onygenaceae</taxon>
        <taxon>Ophidiomyces</taxon>
    </lineage>
</organism>
<evidence type="ECO:0000313" key="1">
    <source>
        <dbReference type="EMBL" id="KAI2390142.1"/>
    </source>
</evidence>
<name>A0ACB8V1U6_9EURO</name>
<sequence>MADTRKRRRLSGAGNFENESQAAQNDMKQGPAEDEAQSSPKKAPRRTLFVRSLPASATTESLANYFSQTYPIKHATAVADPQTKQCKGYGFVTFADVDDAQRAMEELNDSEFDGRKIKIEVAEPRHREIDEKLGKSVPSAQATQLKEQREQRRQGALPPRLIVRNLPWSVTEPDQLAVLFRSYGKVKYADIPKKGGRHSGFGFIVMRGKKNAERAMESVNGKDIDGRTLAVDWAVDKEVWEKQRQFTEDAGEESANTPETSDRVSGDDVADEDDSDGGVDIEVDNGDTGSIESAENDEEKAEEEEEEEDDRNLSTIFIRNLPFSASDETLYEHFTTFGAVRYARVVVDPETERPRGTAFVCFYKEDDAKACLREAPRQMDQQSKDFKPHSATGMKKSVLEDEKNDPSGKYTMDGRVLQISQAVSRREAGRLEAEGTSRRDARDKDKRKLFLLSEGTIATNSPLYSKLSPSEVAMREASVKQRQKLIKSNPMLHISLTRLSVRNIPRNVDSKALKQLAREAVVGFATDVKKGLRQPLSKDELSRSADLMKEQEKLRKIKGKGIVKQAKVIFEGREGSKIQETSGAGRSRGYGFIEYTSHRSALMGLRWLNGHAVGALGATKVDADEKKKRLIVEFAIENAQVVKRRQESEIKARTQKERGPHDKRKSDRRNTNSEGIKRGTKRKRPERSGGGSDEKKLKPSEQGSAKPEDQNHLAKRNRIIAKKRMLRKTRKGK</sequence>
<proteinExistence type="predicted"/>
<gene>
    <name evidence="1" type="primary">NOP4</name>
    <name evidence="1" type="ORF">LOY88_001742</name>
</gene>
<protein>
    <submittedName>
        <fullName evidence="1">RNA recognition motif-containing protein</fullName>
    </submittedName>
</protein>
<dbReference type="EMBL" id="JALBCA010000019">
    <property type="protein sequence ID" value="KAI2390142.1"/>
    <property type="molecule type" value="Genomic_DNA"/>
</dbReference>
<comment type="caution">
    <text evidence="1">The sequence shown here is derived from an EMBL/GenBank/DDBJ whole genome shotgun (WGS) entry which is preliminary data.</text>
</comment>